<dbReference type="InterPro" id="IPR036291">
    <property type="entry name" value="NAD(P)-bd_dom_sf"/>
</dbReference>
<feature type="domain" description="NAD-dependent epimerase/dehydratase" evidence="14">
    <location>
        <begin position="14"/>
        <end position="259"/>
    </location>
</feature>
<evidence type="ECO:0000256" key="9">
    <source>
        <dbReference type="ARBA" id="ARBA00039963"/>
    </source>
</evidence>
<protein>
    <recommendedName>
        <fullName evidence="9">Dihydroflavonol 4-reductase</fullName>
        <ecNumber evidence="8">1.1.1.219</ecNumber>
        <ecNumber evidence="7">1.1.1.234</ecNumber>
    </recommendedName>
    <alternativeName>
        <fullName evidence="11">Dihydrokaempferol 4-reductase</fullName>
    </alternativeName>
    <alternativeName>
        <fullName evidence="10">Flavanone 4-reductase</fullName>
    </alternativeName>
</protein>
<evidence type="ECO:0000256" key="7">
    <source>
        <dbReference type="ARBA" id="ARBA00039055"/>
    </source>
</evidence>
<comment type="catalytic activity">
    <reaction evidence="13">
        <text>a (2R,3S,4S)-leucoanthocyanidin + NADP(+) = a (2R,3R)-dihydroflavonol + NADPH + H(+)</text>
        <dbReference type="Rhea" id="RHEA:54444"/>
        <dbReference type="ChEBI" id="CHEBI:15378"/>
        <dbReference type="ChEBI" id="CHEBI:57783"/>
        <dbReference type="ChEBI" id="CHEBI:58349"/>
        <dbReference type="ChEBI" id="CHEBI:138176"/>
        <dbReference type="ChEBI" id="CHEBI:138188"/>
        <dbReference type="EC" id="1.1.1.219"/>
    </reaction>
</comment>
<dbReference type="AlphaFoldDB" id="A0A286QXW1"/>
<dbReference type="InterPro" id="IPR050425">
    <property type="entry name" value="NAD(P)_dehydrat-like"/>
</dbReference>
<dbReference type="InterPro" id="IPR001509">
    <property type="entry name" value="Epimerase_deHydtase"/>
</dbReference>
<comment type="similarity">
    <text evidence="5">Belongs to the NAD(P)-dependent epimerase/dehydratase family. Dihydroflavonol-4-reductase subfamily.</text>
</comment>
<keyword evidence="2" id="KW-0521">NADP</keyword>
<evidence type="ECO:0000256" key="5">
    <source>
        <dbReference type="ARBA" id="ARBA00023445"/>
    </source>
</evidence>
<evidence type="ECO:0000256" key="6">
    <source>
        <dbReference type="ARBA" id="ARBA00037100"/>
    </source>
</evidence>
<dbReference type="PANTHER" id="PTHR10366:SF713">
    <property type="entry name" value="NAD-DEPENDENT EPIMERASE_DEHYDRATASE DOMAIN-CONTAINING PROTEIN"/>
    <property type="match status" value="1"/>
</dbReference>
<dbReference type="GO" id="GO:0045552">
    <property type="term" value="F:dihydroflavanol 4-reductase activity"/>
    <property type="evidence" value="ECO:0007669"/>
    <property type="project" value="UniProtKB-EC"/>
</dbReference>
<dbReference type="CDD" id="cd08958">
    <property type="entry name" value="FR_SDR_e"/>
    <property type="match status" value="1"/>
</dbReference>
<dbReference type="EC" id="1.1.1.234" evidence="7"/>
<comment type="catalytic activity">
    <reaction evidence="12">
        <text>(2S)-flavan-4-ol + NADP(+) = (2S)-flavanone + NADPH + H(+)</text>
        <dbReference type="Rhea" id="RHEA:11228"/>
        <dbReference type="ChEBI" id="CHEBI:15378"/>
        <dbReference type="ChEBI" id="CHEBI:15605"/>
        <dbReference type="ChEBI" id="CHEBI:15606"/>
        <dbReference type="ChEBI" id="CHEBI:57783"/>
        <dbReference type="ChEBI" id="CHEBI:58349"/>
        <dbReference type="EC" id="1.1.1.234"/>
    </reaction>
</comment>
<evidence type="ECO:0000313" key="15">
    <source>
        <dbReference type="EMBL" id="ASU87423.1"/>
    </source>
</evidence>
<dbReference type="Gene3D" id="3.40.50.720">
    <property type="entry name" value="NAD(P)-binding Rossmann-like Domain"/>
    <property type="match status" value="1"/>
</dbReference>
<dbReference type="Pfam" id="PF01370">
    <property type="entry name" value="Epimerase"/>
    <property type="match status" value="1"/>
</dbReference>
<name>A0A286QXW1_CAMSI</name>
<dbReference type="FunFam" id="3.40.50.720:FF:000085">
    <property type="entry name" value="Dihydroflavonol reductase"/>
    <property type="match status" value="1"/>
</dbReference>
<evidence type="ECO:0000256" key="11">
    <source>
        <dbReference type="ARBA" id="ARBA00042831"/>
    </source>
</evidence>
<organism evidence="15">
    <name type="scientific">Camellia sinensis</name>
    <name type="common">Tea plant</name>
    <name type="synonym">Thea sinensis</name>
    <dbReference type="NCBI Taxonomy" id="4442"/>
    <lineage>
        <taxon>Eukaryota</taxon>
        <taxon>Viridiplantae</taxon>
        <taxon>Streptophyta</taxon>
        <taxon>Embryophyta</taxon>
        <taxon>Tracheophyta</taxon>
        <taxon>Spermatophyta</taxon>
        <taxon>Magnoliopsida</taxon>
        <taxon>eudicotyledons</taxon>
        <taxon>Gunneridae</taxon>
        <taxon>Pentapetalae</taxon>
        <taxon>asterids</taxon>
        <taxon>Ericales</taxon>
        <taxon>Theaceae</taxon>
        <taxon>Camellia</taxon>
    </lineage>
</organism>
<evidence type="ECO:0000256" key="2">
    <source>
        <dbReference type="ARBA" id="ARBA00022857"/>
    </source>
</evidence>
<evidence type="ECO:0000259" key="14">
    <source>
        <dbReference type="Pfam" id="PF01370"/>
    </source>
</evidence>
<evidence type="ECO:0000256" key="10">
    <source>
        <dbReference type="ARBA" id="ARBA00042087"/>
    </source>
</evidence>
<evidence type="ECO:0000256" key="12">
    <source>
        <dbReference type="ARBA" id="ARBA00048870"/>
    </source>
</evidence>
<gene>
    <name evidence="15" type="primary">DFRb2</name>
</gene>
<proteinExistence type="evidence at transcript level"/>
<sequence>MEEEREHGGSGRTVCVTGASGFIGSWLVMTLLQRGYHVRATVRDPDNKSKVSHLLDLPKAGTHLTLWKADIMEEGSFDDPIHGCDGVFHVATPTEFSSKDPENEVIKPTVNGVLNIMRSCSKAKTVKRLIHTSTTGTVVIQPQPQPQPEPDQYDESFWTDINFCKAQKMTGWMYFVGKTMAEKAAWEFAEENGLDLITIQPSIVIGPFITPSKPLSIELSIALITRNERLYPMLTRARAVHVVDVCNAHIYLLEHPQAKGRYICSSHCFTIFDLSKSLSQKYPEFNIPTKFESVDESLKPIPASSKKLLDLGFKFKYNPDEYNAGDLCSEAIEFCREKGWLTL</sequence>
<keyword evidence="3" id="KW-0560">Oxidoreductase</keyword>
<dbReference type="PANTHER" id="PTHR10366">
    <property type="entry name" value="NAD DEPENDENT EPIMERASE/DEHYDRATASE"/>
    <property type="match status" value="1"/>
</dbReference>
<evidence type="ECO:0000256" key="4">
    <source>
        <dbReference type="ARBA" id="ARBA00023241"/>
    </source>
</evidence>
<comment type="function">
    <text evidence="6">Bifunctional enzyme involved in flavonoid metabolism.</text>
</comment>
<accession>A0A286QXW1</accession>
<dbReference type="EC" id="1.1.1.219" evidence="8"/>
<dbReference type="GO" id="GO:0047890">
    <property type="term" value="F:flavanone 4-reductase activity"/>
    <property type="evidence" value="ECO:0007669"/>
    <property type="project" value="UniProtKB-EC"/>
</dbReference>
<comment type="pathway">
    <text evidence="1">Pigment biosynthesis; anthocyanin biosynthesis.</text>
</comment>
<evidence type="ECO:0000256" key="13">
    <source>
        <dbReference type="ARBA" id="ARBA00049132"/>
    </source>
</evidence>
<dbReference type="SUPFAM" id="SSF51735">
    <property type="entry name" value="NAD(P)-binding Rossmann-fold domains"/>
    <property type="match status" value="1"/>
</dbReference>
<evidence type="ECO:0000256" key="1">
    <source>
        <dbReference type="ARBA" id="ARBA00004935"/>
    </source>
</evidence>
<reference evidence="15" key="1">
    <citation type="submission" date="2017-02" db="EMBL/GenBank/DDBJ databases">
        <title>Transcriptional Profiles of Polyphenols Biosynthesis Pathways in Camellia sinensis.</title>
        <authorList>
            <person name="Wang W.Z."/>
            <person name="Wu Y.L."/>
            <person name="Dai X.L."/>
            <person name="Wang P.Q."/>
            <person name="Xia T."/>
            <person name="Gao L.P."/>
        </authorList>
    </citation>
    <scope>NUCLEOTIDE SEQUENCE</scope>
</reference>
<dbReference type="EMBL" id="KY615692">
    <property type="protein sequence ID" value="ASU87423.1"/>
    <property type="molecule type" value="mRNA"/>
</dbReference>
<evidence type="ECO:0000256" key="3">
    <source>
        <dbReference type="ARBA" id="ARBA00023002"/>
    </source>
</evidence>
<evidence type="ECO:0000256" key="8">
    <source>
        <dbReference type="ARBA" id="ARBA00039057"/>
    </source>
</evidence>
<keyword evidence="4" id="KW-0284">Flavonoid biosynthesis</keyword>
<dbReference type="GO" id="GO:0009718">
    <property type="term" value="P:anthocyanin-containing compound biosynthetic process"/>
    <property type="evidence" value="ECO:0007669"/>
    <property type="project" value="TreeGrafter"/>
</dbReference>